<dbReference type="RefSeq" id="WP_219286082.1">
    <property type="nucleotide sequence ID" value="NZ_RPHB01000001.1"/>
</dbReference>
<feature type="domain" description="Sugar 3,4-ketoisomerase QdtA cupin" evidence="1">
    <location>
        <begin position="10"/>
        <end position="133"/>
    </location>
</feature>
<organism evidence="2 3">
    <name type="scientific">Arthrospiribacter ruber</name>
    <dbReference type="NCBI Taxonomy" id="2487934"/>
    <lineage>
        <taxon>Bacteria</taxon>
        <taxon>Pseudomonadati</taxon>
        <taxon>Bacteroidota</taxon>
        <taxon>Cytophagia</taxon>
        <taxon>Cytophagales</taxon>
        <taxon>Cyclobacteriaceae</taxon>
        <taxon>Arthrospiribacter</taxon>
    </lineage>
</organism>
<comment type="caution">
    <text evidence="2">The sequence shown here is derived from an EMBL/GenBank/DDBJ whole genome shotgun (WGS) entry which is preliminary data.</text>
</comment>
<evidence type="ECO:0000313" key="3">
    <source>
        <dbReference type="Proteomes" id="UP000727490"/>
    </source>
</evidence>
<sequence>MNLLPNFPTLFSLEHKTSHKGNITFLENPNLENFSNRRSFWISQVPDGSVRGVHAHRKENQVLVCLQGEVEVLLEDLKGAKFEFRLQSEGEGLFVPKLHWQQIKFLNNPILMVFADKEYSEADYIRDKKIFDALRTND</sequence>
<dbReference type="EMBL" id="RPHB01000001">
    <property type="protein sequence ID" value="MBW3466295.1"/>
    <property type="molecule type" value="Genomic_DNA"/>
</dbReference>
<proteinExistence type="predicted"/>
<accession>A0A951IPN6</accession>
<gene>
    <name evidence="2" type="ORF">EGN73_00505</name>
</gene>
<name>A0A951IPN6_9BACT</name>
<dbReference type="CDD" id="cd20292">
    <property type="entry name" value="cupin_QdtA-like"/>
    <property type="match status" value="1"/>
</dbReference>
<protein>
    <recommendedName>
        <fullName evidence="1">Sugar 3,4-ketoisomerase QdtA cupin domain-containing protein</fullName>
    </recommendedName>
</protein>
<reference evidence="2 3" key="1">
    <citation type="journal article" date="2020" name="Syst. Appl. Microbiol.">
        <title>Arthrospiribacter ruber gen. nov., sp. nov., a novel bacterium isolated from Arthrospira cultures.</title>
        <authorList>
            <person name="Waleron M."/>
            <person name="Misztak A."/>
            <person name="Waleron M.M."/>
            <person name="Furmaniak M."/>
            <person name="Mrozik A."/>
            <person name="Waleron K."/>
        </authorList>
    </citation>
    <scope>NUCLEOTIDE SEQUENCE [LARGE SCALE GENOMIC DNA]</scope>
    <source>
        <strain evidence="2 3">DPMB0001</strain>
    </source>
</reference>
<dbReference type="InterPro" id="IPR008894">
    <property type="entry name" value="QdtA_cupin_dom"/>
</dbReference>
<evidence type="ECO:0000313" key="2">
    <source>
        <dbReference type="EMBL" id="MBW3466295.1"/>
    </source>
</evidence>
<dbReference type="AlphaFoldDB" id="A0A951IPN6"/>
<dbReference type="Proteomes" id="UP000727490">
    <property type="component" value="Unassembled WGS sequence"/>
</dbReference>
<evidence type="ECO:0000259" key="1">
    <source>
        <dbReference type="Pfam" id="PF05523"/>
    </source>
</evidence>
<keyword evidence="3" id="KW-1185">Reference proteome</keyword>
<dbReference type="Pfam" id="PF05523">
    <property type="entry name" value="FdtA"/>
    <property type="match status" value="1"/>
</dbReference>